<feature type="signal peptide" evidence="5">
    <location>
        <begin position="1"/>
        <end position="30"/>
    </location>
</feature>
<evidence type="ECO:0000256" key="5">
    <source>
        <dbReference type="SAM" id="SignalP"/>
    </source>
</evidence>
<keyword evidence="3" id="KW-0442">Lipid degradation</keyword>
<accession>A0AAE1N1T7</accession>
<dbReference type="Pfam" id="PF00657">
    <property type="entry name" value="Lipase_GDSL"/>
    <property type="match status" value="1"/>
</dbReference>
<dbReference type="InterPro" id="IPR001087">
    <property type="entry name" value="GDSL"/>
</dbReference>
<keyword evidence="7" id="KW-1185">Reference proteome</keyword>
<comment type="caution">
    <text evidence="6">The sequence shown here is derived from an EMBL/GenBank/DDBJ whole genome shotgun (WGS) entry which is preliminary data.</text>
</comment>
<keyword evidence="4" id="KW-0443">Lipid metabolism</keyword>
<keyword evidence="2" id="KW-0378">Hydrolase</keyword>
<name>A0AAE1N1T7_9FABA</name>
<evidence type="ECO:0000256" key="2">
    <source>
        <dbReference type="ARBA" id="ARBA00022801"/>
    </source>
</evidence>
<dbReference type="Gene3D" id="3.40.50.1110">
    <property type="entry name" value="SGNH hydrolase"/>
    <property type="match status" value="1"/>
</dbReference>
<evidence type="ECO:0000256" key="3">
    <source>
        <dbReference type="ARBA" id="ARBA00022963"/>
    </source>
</evidence>
<sequence>MASHHKFLRSLFSLFLILLLSGQWIMQLEARHHSRHPKVSLKKLFVFGDSYADTGNIRRGLSKVWKEPYGTTFPGKPAGRFSDGRVLTDYIARYLRVKSPLPYGMLKEQPHHVKYGVNFAFGGTGVFNTLVPGPNMSSQIEQFESLINNNILNKCDLANSVALVSVAGNDYSNFVATNGSINGISSLVGLVVNQTALNIELIHKLGVKKIAVTSLPPLGCVPEITVSSSYRACNDTYNMLVSIHNSYLLDAVGKLNGERKKNLSFMMLNLYESFLSVLNESKKQKSNRMKNTYKPCCTGVSNEYSCGSMDDKKVKKYRVCKYPKASFFWDTVHPTQAGWHAVYNRLRNTSDLRQLHHH</sequence>
<dbReference type="InterPro" id="IPR036514">
    <property type="entry name" value="SGNH_hydro_sf"/>
</dbReference>
<reference evidence="6" key="1">
    <citation type="submission" date="2023-10" db="EMBL/GenBank/DDBJ databases">
        <title>Chromosome-level genome of the transformable northern wattle, Acacia crassicarpa.</title>
        <authorList>
            <person name="Massaro I."/>
            <person name="Sinha N.R."/>
            <person name="Poethig S."/>
            <person name="Leichty A.R."/>
        </authorList>
    </citation>
    <scope>NUCLEOTIDE SEQUENCE</scope>
    <source>
        <strain evidence="6">Acra3RX</strain>
        <tissue evidence="6">Leaf</tissue>
    </source>
</reference>
<evidence type="ECO:0000313" key="6">
    <source>
        <dbReference type="EMBL" id="KAK4281633.1"/>
    </source>
</evidence>
<proteinExistence type="inferred from homology"/>
<organism evidence="6 7">
    <name type="scientific">Acacia crassicarpa</name>
    <name type="common">northern wattle</name>
    <dbReference type="NCBI Taxonomy" id="499986"/>
    <lineage>
        <taxon>Eukaryota</taxon>
        <taxon>Viridiplantae</taxon>
        <taxon>Streptophyta</taxon>
        <taxon>Embryophyta</taxon>
        <taxon>Tracheophyta</taxon>
        <taxon>Spermatophyta</taxon>
        <taxon>Magnoliopsida</taxon>
        <taxon>eudicotyledons</taxon>
        <taxon>Gunneridae</taxon>
        <taxon>Pentapetalae</taxon>
        <taxon>rosids</taxon>
        <taxon>fabids</taxon>
        <taxon>Fabales</taxon>
        <taxon>Fabaceae</taxon>
        <taxon>Caesalpinioideae</taxon>
        <taxon>mimosoid clade</taxon>
        <taxon>Acacieae</taxon>
        <taxon>Acacia</taxon>
    </lineage>
</organism>
<dbReference type="PANTHER" id="PTHR46020:SF32">
    <property type="entry name" value="GDSL ESTERASE_LIPASE"/>
    <property type="match status" value="1"/>
</dbReference>
<keyword evidence="5" id="KW-0732">Signal</keyword>
<evidence type="ECO:0008006" key="8">
    <source>
        <dbReference type="Google" id="ProtNLM"/>
    </source>
</evidence>
<evidence type="ECO:0000256" key="1">
    <source>
        <dbReference type="ARBA" id="ARBA00008668"/>
    </source>
</evidence>
<comment type="similarity">
    <text evidence="1">Belongs to the 'GDSL' lipolytic enzyme family.</text>
</comment>
<protein>
    <recommendedName>
        <fullName evidence="8">GDSL esterase/lipase</fullName>
    </recommendedName>
</protein>
<dbReference type="GO" id="GO:0016788">
    <property type="term" value="F:hydrolase activity, acting on ester bonds"/>
    <property type="evidence" value="ECO:0007669"/>
    <property type="project" value="InterPro"/>
</dbReference>
<dbReference type="SUPFAM" id="SSF52266">
    <property type="entry name" value="SGNH hydrolase"/>
    <property type="match status" value="1"/>
</dbReference>
<dbReference type="EMBL" id="JAWXYG010000002">
    <property type="protein sequence ID" value="KAK4281633.1"/>
    <property type="molecule type" value="Genomic_DNA"/>
</dbReference>
<dbReference type="CDD" id="cd01837">
    <property type="entry name" value="SGNH_plant_lipase_like"/>
    <property type="match status" value="1"/>
</dbReference>
<dbReference type="AlphaFoldDB" id="A0AAE1N1T7"/>
<evidence type="ECO:0000256" key="4">
    <source>
        <dbReference type="ARBA" id="ARBA00023098"/>
    </source>
</evidence>
<evidence type="ECO:0000313" key="7">
    <source>
        <dbReference type="Proteomes" id="UP001293593"/>
    </source>
</evidence>
<feature type="chain" id="PRO_5041983643" description="GDSL esterase/lipase" evidence="5">
    <location>
        <begin position="31"/>
        <end position="358"/>
    </location>
</feature>
<gene>
    <name evidence="6" type="ORF">QN277_013101</name>
</gene>
<dbReference type="Proteomes" id="UP001293593">
    <property type="component" value="Unassembled WGS sequence"/>
</dbReference>
<dbReference type="GO" id="GO:0016042">
    <property type="term" value="P:lipid catabolic process"/>
    <property type="evidence" value="ECO:0007669"/>
    <property type="project" value="UniProtKB-KW"/>
</dbReference>
<dbReference type="InterPro" id="IPR035669">
    <property type="entry name" value="SGNH_plant_lipase-like"/>
</dbReference>
<dbReference type="PANTHER" id="PTHR46020">
    <property type="entry name" value="OSJNBB0059K02.9 PROTEIN"/>
    <property type="match status" value="1"/>
</dbReference>